<keyword evidence="11" id="KW-1185">Reference proteome</keyword>
<feature type="binding site" evidence="7">
    <location>
        <position position="110"/>
    </location>
    <ligand>
        <name>substrate</name>
    </ligand>
</feature>
<dbReference type="InterPro" id="IPR016840">
    <property type="entry name" value="Glyco_hydro_43_endo_a_Ara-ase"/>
</dbReference>
<dbReference type="InterPro" id="IPR023296">
    <property type="entry name" value="Glyco_hydro_beta-prop_sf"/>
</dbReference>
<name>A0A419VXR1_9BACT</name>
<organism evidence="10 11">
    <name type="scientific">Mangrovibacterium diazotrophicum</name>
    <dbReference type="NCBI Taxonomy" id="1261403"/>
    <lineage>
        <taxon>Bacteria</taxon>
        <taxon>Pseudomonadati</taxon>
        <taxon>Bacteroidota</taxon>
        <taxon>Bacteroidia</taxon>
        <taxon>Marinilabiliales</taxon>
        <taxon>Prolixibacteraceae</taxon>
        <taxon>Mangrovibacterium</taxon>
    </lineage>
</organism>
<dbReference type="AlphaFoldDB" id="A0A419VXR1"/>
<dbReference type="SUPFAM" id="SSF75005">
    <property type="entry name" value="Arabinanase/levansucrase/invertase"/>
    <property type="match status" value="1"/>
</dbReference>
<keyword evidence="4 5" id="KW-0326">Glycosidase</keyword>
<feature type="chain" id="PRO_5019161191" evidence="9">
    <location>
        <begin position="25"/>
        <end position="334"/>
    </location>
</feature>
<feature type="site" description="Important for catalytic activity, responsible for pKa modulation of the active site Glu and correct orientation of both the proton donor and substrate" evidence="8">
    <location>
        <position position="153"/>
    </location>
</feature>
<feature type="active site" description="Proton donor" evidence="6">
    <location>
        <position position="220"/>
    </location>
</feature>
<comment type="pathway">
    <text evidence="1 5">Glycan metabolism; L-arabinan degradation.</text>
</comment>
<feature type="binding site" evidence="7">
    <location>
        <position position="33"/>
    </location>
    <ligand>
        <name>substrate</name>
    </ligand>
</feature>
<dbReference type="PIRSF" id="PIRSF026534">
    <property type="entry name" value="Endo_alpha-L-arabinosidase"/>
    <property type="match status" value="1"/>
</dbReference>
<dbReference type="InterPro" id="IPR006710">
    <property type="entry name" value="Glyco_hydro_43"/>
</dbReference>
<comment type="caution">
    <text evidence="10">The sequence shown here is derived from an EMBL/GenBank/DDBJ whole genome shotgun (WGS) entry which is preliminary data.</text>
</comment>
<evidence type="ECO:0000256" key="2">
    <source>
        <dbReference type="ARBA" id="ARBA00009865"/>
    </source>
</evidence>
<feature type="binding site" evidence="7">
    <location>
        <begin position="150"/>
        <end position="153"/>
    </location>
    <ligand>
        <name>substrate</name>
    </ligand>
</feature>
<feature type="binding site" evidence="7">
    <location>
        <begin position="170"/>
        <end position="172"/>
    </location>
    <ligand>
        <name>substrate</name>
    </ligand>
</feature>
<dbReference type="Gene3D" id="2.115.10.20">
    <property type="entry name" value="Glycosyl hydrolase domain, family 43"/>
    <property type="match status" value="1"/>
</dbReference>
<evidence type="ECO:0000313" key="10">
    <source>
        <dbReference type="EMBL" id="RKD87964.1"/>
    </source>
</evidence>
<evidence type="ECO:0000256" key="3">
    <source>
        <dbReference type="ARBA" id="ARBA00022801"/>
    </source>
</evidence>
<dbReference type="GO" id="GO:0046558">
    <property type="term" value="F:arabinan endo-1,5-alpha-L-arabinosidase activity"/>
    <property type="evidence" value="ECO:0007669"/>
    <property type="project" value="InterPro"/>
</dbReference>
<dbReference type="PANTHER" id="PTHR43301:SF3">
    <property type="entry name" value="ARABINAN ENDO-1,5-ALPHA-L-ARABINOSIDASE A-RELATED"/>
    <property type="match status" value="1"/>
</dbReference>
<dbReference type="PANTHER" id="PTHR43301">
    <property type="entry name" value="ARABINAN ENDO-1,5-ALPHA-L-ARABINOSIDASE"/>
    <property type="match status" value="1"/>
</dbReference>
<feature type="active site" description="Proton acceptor" evidence="6">
    <location>
        <position position="33"/>
    </location>
</feature>
<evidence type="ECO:0000313" key="11">
    <source>
        <dbReference type="Proteomes" id="UP000283387"/>
    </source>
</evidence>
<evidence type="ECO:0000256" key="8">
    <source>
        <dbReference type="PIRSR" id="PIRSR026534-3"/>
    </source>
</evidence>
<protein>
    <submittedName>
        <fullName evidence="10">Arabinan endo-1,5-alpha-L-arabinosidase</fullName>
    </submittedName>
</protein>
<evidence type="ECO:0000256" key="1">
    <source>
        <dbReference type="ARBA" id="ARBA00004834"/>
    </source>
</evidence>
<keyword evidence="9" id="KW-0732">Signal</keyword>
<accession>A0A419VXR1</accession>
<evidence type="ECO:0000256" key="9">
    <source>
        <dbReference type="SAM" id="SignalP"/>
    </source>
</evidence>
<feature type="signal peptide" evidence="9">
    <location>
        <begin position="1"/>
        <end position="24"/>
    </location>
</feature>
<dbReference type="GO" id="GO:0031222">
    <property type="term" value="P:arabinan catabolic process"/>
    <property type="evidence" value="ECO:0007669"/>
    <property type="project" value="UniProtKB-UniPathway"/>
</dbReference>
<sequence>MQRHMKALRTFVFALLGLAMGVQAQAQSVIVHDPVMIRENSTYYLFATGMGIDVWSSKNMVNWEKEKAVFESGPQWAMDAIPGYKGHIWAPDISYHNGQYYLYYSVSAFGKNTSCIGVATNKTLDPDDPEFKWVDHGKVVQSVPGKTDWNAIDPNLILDDDGTPYLFFGSFWDGLKRVKLNNDLLSVAEDIYSIPTVASRKGAKADSDEISADAGANAIEAPFVFKKGDDYYLFASIDYCCRGVKSTYKMIVGRSETLTGNFKDKDGKDMAHGGGSVVLKGNENWHGVGHNAVVRFDGKDYLVFHGYDANDGGHPKLLIREINWDKDGWPVVHF</sequence>
<evidence type="ECO:0000256" key="4">
    <source>
        <dbReference type="ARBA" id="ARBA00023295"/>
    </source>
</evidence>
<dbReference type="CDD" id="cd18830">
    <property type="entry name" value="GH43_CjArb43A-like"/>
    <property type="match status" value="1"/>
</dbReference>
<evidence type="ECO:0000256" key="5">
    <source>
        <dbReference type="PIRNR" id="PIRNR026534"/>
    </source>
</evidence>
<evidence type="ECO:0000256" key="6">
    <source>
        <dbReference type="PIRSR" id="PIRSR026534-1"/>
    </source>
</evidence>
<dbReference type="EMBL" id="RAPN01000003">
    <property type="protein sequence ID" value="RKD87964.1"/>
    <property type="molecule type" value="Genomic_DNA"/>
</dbReference>
<gene>
    <name evidence="10" type="ORF">BC643_3976</name>
</gene>
<proteinExistence type="inferred from homology"/>
<keyword evidence="3 5" id="KW-0378">Hydrolase</keyword>
<reference evidence="10 11" key="1">
    <citation type="submission" date="2018-09" db="EMBL/GenBank/DDBJ databases">
        <title>Genomic Encyclopedia of Archaeal and Bacterial Type Strains, Phase II (KMG-II): from individual species to whole genera.</title>
        <authorList>
            <person name="Goeker M."/>
        </authorList>
    </citation>
    <scope>NUCLEOTIDE SEQUENCE [LARGE SCALE GENOMIC DNA]</scope>
    <source>
        <strain evidence="10 11">DSM 27148</strain>
    </source>
</reference>
<comment type="similarity">
    <text evidence="2 5">Belongs to the glycosyl hydrolase 43 family.</text>
</comment>
<dbReference type="InterPro" id="IPR050727">
    <property type="entry name" value="GH43_arabinanases"/>
</dbReference>
<dbReference type="Pfam" id="PF04616">
    <property type="entry name" value="Glyco_hydro_43"/>
    <property type="match status" value="1"/>
</dbReference>
<dbReference type="Proteomes" id="UP000283387">
    <property type="component" value="Unassembled WGS sequence"/>
</dbReference>
<dbReference type="UniPathway" id="UPA00667"/>
<evidence type="ECO:0000256" key="7">
    <source>
        <dbReference type="PIRSR" id="PIRSR026534-2"/>
    </source>
</evidence>
<feature type="site" description="Important for substrate recognition" evidence="8">
    <location>
        <position position="290"/>
    </location>
</feature>